<dbReference type="AlphaFoldDB" id="A0A7G9TEW1"/>
<keyword evidence="1" id="KW-0732">Signal</keyword>
<dbReference type="InterPro" id="IPR011249">
    <property type="entry name" value="Metalloenz_LuxS/M16"/>
</dbReference>
<dbReference type="InterPro" id="IPR007863">
    <property type="entry name" value="Peptidase_M16_C"/>
</dbReference>
<feature type="domain" description="Peptidase M16 C-terminal" evidence="3">
    <location>
        <begin position="212"/>
        <end position="386"/>
    </location>
</feature>
<proteinExistence type="predicted"/>
<dbReference type="SUPFAM" id="SSF63411">
    <property type="entry name" value="LuxS/MPP-like metallohydrolase"/>
    <property type="match status" value="4"/>
</dbReference>
<dbReference type="GO" id="GO:0046872">
    <property type="term" value="F:metal ion binding"/>
    <property type="evidence" value="ECO:0007669"/>
    <property type="project" value="InterPro"/>
</dbReference>
<feature type="domain" description="Peptidase M16 C-terminal" evidence="3">
    <location>
        <begin position="680"/>
        <end position="859"/>
    </location>
</feature>
<feature type="domain" description="Peptidase M16 N-terminal" evidence="2">
    <location>
        <begin position="54"/>
        <end position="178"/>
    </location>
</feature>
<reference evidence="4 5" key="1">
    <citation type="submission" date="2020-08" db="EMBL/GenBank/DDBJ databases">
        <title>Streptomycin Non-resistant strain, P. mexicana.</title>
        <authorList>
            <person name="Ganesh-Kumar S."/>
            <person name="Zhe T."/>
            <person name="Yu Z."/>
            <person name="Min Y."/>
        </authorList>
    </citation>
    <scope>NUCLEOTIDE SEQUENCE [LARGE SCALE GENOMIC DNA]</scope>
    <source>
        <strain evidence="4 5">GTZY2</strain>
    </source>
</reference>
<dbReference type="InterPro" id="IPR011765">
    <property type="entry name" value="Pept_M16_N"/>
</dbReference>
<feature type="chain" id="PRO_5028979791" evidence="1">
    <location>
        <begin position="25"/>
        <end position="954"/>
    </location>
</feature>
<gene>
    <name evidence="4" type="ORF">IAE60_04150</name>
</gene>
<evidence type="ECO:0000256" key="1">
    <source>
        <dbReference type="SAM" id="SignalP"/>
    </source>
</evidence>
<accession>A0A7G9TEW1</accession>
<dbReference type="Pfam" id="PF00675">
    <property type="entry name" value="Peptidase_M16"/>
    <property type="match status" value="2"/>
</dbReference>
<dbReference type="Pfam" id="PF05193">
    <property type="entry name" value="Peptidase_M16_C"/>
    <property type="match status" value="2"/>
</dbReference>
<dbReference type="RefSeq" id="WP_187573980.1">
    <property type="nucleotide sequence ID" value="NZ_CP060731.1"/>
</dbReference>
<evidence type="ECO:0000313" key="5">
    <source>
        <dbReference type="Proteomes" id="UP000515838"/>
    </source>
</evidence>
<evidence type="ECO:0000259" key="2">
    <source>
        <dbReference type="Pfam" id="PF00675"/>
    </source>
</evidence>
<dbReference type="PANTHER" id="PTHR11851">
    <property type="entry name" value="METALLOPROTEASE"/>
    <property type="match status" value="1"/>
</dbReference>
<evidence type="ECO:0000313" key="4">
    <source>
        <dbReference type="EMBL" id="QNN78636.1"/>
    </source>
</evidence>
<name>A0A7G9TEW1_PSEMX</name>
<protein>
    <submittedName>
        <fullName evidence="4">Insulinase family protein</fullName>
    </submittedName>
</protein>
<dbReference type="Gene3D" id="3.30.830.10">
    <property type="entry name" value="Metalloenzyme, LuxS/M16 peptidase-like"/>
    <property type="match status" value="4"/>
</dbReference>
<dbReference type="GeneID" id="81470144"/>
<dbReference type="Proteomes" id="UP000515838">
    <property type="component" value="Chromosome"/>
</dbReference>
<dbReference type="EMBL" id="CP060731">
    <property type="protein sequence ID" value="QNN78636.1"/>
    <property type="molecule type" value="Genomic_DNA"/>
</dbReference>
<feature type="signal peptide" evidence="1">
    <location>
        <begin position="1"/>
        <end position="24"/>
    </location>
</feature>
<dbReference type="InterPro" id="IPR050361">
    <property type="entry name" value="MPP/UQCRC_Complex"/>
</dbReference>
<feature type="domain" description="Peptidase M16 N-terminal" evidence="2">
    <location>
        <begin position="525"/>
        <end position="651"/>
    </location>
</feature>
<sequence>MRLTRRPRAALLALALSTALGGLAYAPAPTYAKPAAAADIVIPYEEFTLPNGLRVIVHTDRKAPIVAVNIWYHVGSKNESPGRTGFAHLFEHLMFQGSENHDGEFFTPFELVGATDQNGTTNQDRTNYFQNVPTTALDMALWMESDRMGHLLGAIDQKALDEQRGVVQNEKRQGENQPYGRRIMARMFEALYPAGHPYSWQTIGSMADLDAATLDDVKTWFRSWYGPNNAVLVLAGDIDVATAKEKVTRYFGDIPASATLADMKTHIPKHAQDTRETIPDRVPQVRLYRGWPVAEMGTRDAALLDLFAQVLGGSAASRFDTRLVHGDKIADQASAYQWSSEISGTFFLVSTVKEGVDPAKVEKALDEELKRLIAEGPTADELERAKVAGRAAFVRGIERIGGFGGKSDVLASCAVYQGTPDCYQEELDILANATAADVQAAAKKWLAGASHTILVQPSETPASALPETVFAAPATTPAATPKVDPKFKTVKTDVDRSAGVPKTTTFPDLKFPAVQRATLSNGMQVVLAERHETPVVQINVEFPGGYAADVGKKLGTASFALQMMDEGAGQYGALALAARKEALGAELSTAGGLDSASVGLSALTEKLEPSLDLLADVLRRPTFDPAEIERVRATWIAGIKQEKARPQTAALRTLPPLLYGAGHPYAIPFTGSGTEASIASLTRDDLVAFHRDWLQPDQARITVVGDTTLAQIVPLLEARLGDWKPAPNAPKLPAVPKVANPTKPRVFLIDQPGAIQSNVYAAQLVPPTGDAGTIDFDFANGVLGGQFSSRLNMNLREDKHWAYGAYSGARNTLGQRPWWASAAVQSDRTADSMKELQKEISQFATGQAPAKAEEIAKIRAANTLELPGAYETASAVLGQIVSNQRYGRPDDYIVQYKARNEAIGAADVAKAAATLSPSSLTWVVVGDLSKVGDSVRALQLGEAVQLDADGNVKK</sequence>
<organism evidence="4 5">
    <name type="scientific">Pseudoxanthomonas mexicana</name>
    <dbReference type="NCBI Taxonomy" id="128785"/>
    <lineage>
        <taxon>Bacteria</taxon>
        <taxon>Pseudomonadati</taxon>
        <taxon>Pseudomonadota</taxon>
        <taxon>Gammaproteobacteria</taxon>
        <taxon>Lysobacterales</taxon>
        <taxon>Lysobacteraceae</taxon>
        <taxon>Pseudoxanthomonas</taxon>
    </lineage>
</organism>
<dbReference type="PANTHER" id="PTHR11851:SF224">
    <property type="entry name" value="PROCESSING PROTEASE"/>
    <property type="match status" value="1"/>
</dbReference>
<evidence type="ECO:0000259" key="3">
    <source>
        <dbReference type="Pfam" id="PF05193"/>
    </source>
</evidence>